<evidence type="ECO:0000313" key="1">
    <source>
        <dbReference type="EMBL" id="KAF1986108.1"/>
    </source>
</evidence>
<proteinExistence type="predicted"/>
<keyword evidence="2" id="KW-1185">Reference proteome</keyword>
<evidence type="ECO:0000313" key="2">
    <source>
        <dbReference type="Proteomes" id="UP000800041"/>
    </source>
</evidence>
<reference evidence="1" key="1">
    <citation type="journal article" date="2020" name="Stud. Mycol.">
        <title>101 Dothideomycetes genomes: a test case for predicting lifestyles and emergence of pathogens.</title>
        <authorList>
            <person name="Haridas S."/>
            <person name="Albert R."/>
            <person name="Binder M."/>
            <person name="Bloem J."/>
            <person name="Labutti K."/>
            <person name="Salamov A."/>
            <person name="Andreopoulos B."/>
            <person name="Baker S."/>
            <person name="Barry K."/>
            <person name="Bills G."/>
            <person name="Bluhm B."/>
            <person name="Cannon C."/>
            <person name="Castanera R."/>
            <person name="Culley D."/>
            <person name="Daum C."/>
            <person name="Ezra D."/>
            <person name="Gonzalez J."/>
            <person name="Henrissat B."/>
            <person name="Kuo A."/>
            <person name="Liang C."/>
            <person name="Lipzen A."/>
            <person name="Lutzoni F."/>
            <person name="Magnuson J."/>
            <person name="Mondo S."/>
            <person name="Nolan M."/>
            <person name="Ohm R."/>
            <person name="Pangilinan J."/>
            <person name="Park H.-J."/>
            <person name="Ramirez L."/>
            <person name="Alfaro M."/>
            <person name="Sun H."/>
            <person name="Tritt A."/>
            <person name="Yoshinaga Y."/>
            <person name="Zwiers L.-H."/>
            <person name="Turgeon B."/>
            <person name="Goodwin S."/>
            <person name="Spatafora J."/>
            <person name="Crous P."/>
            <person name="Grigoriev I."/>
        </authorList>
    </citation>
    <scope>NUCLEOTIDE SEQUENCE</scope>
    <source>
        <strain evidence="1">CBS 113979</strain>
    </source>
</reference>
<dbReference type="AlphaFoldDB" id="A0A6G1GZF5"/>
<dbReference type="Proteomes" id="UP000800041">
    <property type="component" value="Unassembled WGS sequence"/>
</dbReference>
<organism evidence="1 2">
    <name type="scientific">Aulographum hederae CBS 113979</name>
    <dbReference type="NCBI Taxonomy" id="1176131"/>
    <lineage>
        <taxon>Eukaryota</taxon>
        <taxon>Fungi</taxon>
        <taxon>Dikarya</taxon>
        <taxon>Ascomycota</taxon>
        <taxon>Pezizomycotina</taxon>
        <taxon>Dothideomycetes</taxon>
        <taxon>Pleosporomycetidae</taxon>
        <taxon>Aulographales</taxon>
        <taxon>Aulographaceae</taxon>
    </lineage>
</organism>
<dbReference type="EMBL" id="ML977158">
    <property type="protein sequence ID" value="KAF1986108.1"/>
    <property type="molecule type" value="Genomic_DNA"/>
</dbReference>
<accession>A0A6G1GZF5</accession>
<protein>
    <submittedName>
        <fullName evidence="1">Uncharacterized protein</fullName>
    </submittedName>
</protein>
<sequence>MGIACHASDGPQTTSYPFKLVTDDMRLEPCNSVLHCPTGEEILVVHVFQPYPQGWVQ</sequence>
<gene>
    <name evidence="1" type="ORF">K402DRAFT_393967</name>
</gene>
<name>A0A6G1GZF5_9PEZI</name>